<proteinExistence type="predicted"/>
<evidence type="ECO:0000313" key="2">
    <source>
        <dbReference type="EMBL" id="SMR48630.1"/>
    </source>
</evidence>
<gene>
    <name evidence="2" type="ORF">ZT1E4_G4021</name>
</gene>
<dbReference type="AlphaFoldDB" id="A0A2H1G502"/>
<feature type="chain" id="PRO_5013614739" evidence="1">
    <location>
        <begin position="24"/>
        <end position="211"/>
    </location>
</feature>
<sequence length="211" mass="22136">MLSAMTALSWLLLTNILATPAAATYQSPGCCSKLPYVALKPLFKVPGVQSYCSSKYPLAVVTSTITNPAATRTTIVQTVTATTTVDTSVQQGSYIVANVTVSDGYSKRSPTPKPPFAAAAQLAQFTNRAGSVIKSACACIQTPVTVSTTLMPTTDLGATATATRSVTATTLITTTPTVSQTITEATTTTVLLTATYAPTIRPVKMFRNLRW</sequence>
<dbReference type="Proteomes" id="UP000245764">
    <property type="component" value="Chromosome 3"/>
</dbReference>
<feature type="signal peptide" evidence="1">
    <location>
        <begin position="1"/>
        <end position="23"/>
    </location>
</feature>
<protein>
    <submittedName>
        <fullName evidence="2">Uncharacterized protein</fullName>
    </submittedName>
</protein>
<accession>A0A2H1G502</accession>
<evidence type="ECO:0000313" key="3">
    <source>
        <dbReference type="Proteomes" id="UP000245764"/>
    </source>
</evidence>
<name>A0A2H1G502_ZYMTR</name>
<organism evidence="2 3">
    <name type="scientific">Zymoseptoria tritici ST99CH_1E4</name>
    <dbReference type="NCBI Taxonomy" id="1276532"/>
    <lineage>
        <taxon>Eukaryota</taxon>
        <taxon>Fungi</taxon>
        <taxon>Dikarya</taxon>
        <taxon>Ascomycota</taxon>
        <taxon>Pezizomycotina</taxon>
        <taxon>Dothideomycetes</taxon>
        <taxon>Dothideomycetidae</taxon>
        <taxon>Mycosphaerellales</taxon>
        <taxon>Mycosphaerellaceae</taxon>
        <taxon>Zymoseptoria</taxon>
    </lineage>
</organism>
<dbReference type="EMBL" id="LT854255">
    <property type="protein sequence ID" value="SMR48630.1"/>
    <property type="molecule type" value="Genomic_DNA"/>
</dbReference>
<reference evidence="3" key="1">
    <citation type="submission" date="2017-05" db="EMBL/GenBank/DDBJ databases">
        <authorList>
            <person name="Song R."/>
            <person name="Chenine A.L."/>
            <person name="Ruprecht R.M."/>
        </authorList>
    </citation>
    <scope>NUCLEOTIDE SEQUENCE [LARGE SCALE GENOMIC DNA]</scope>
</reference>
<evidence type="ECO:0000256" key="1">
    <source>
        <dbReference type="SAM" id="SignalP"/>
    </source>
</evidence>
<keyword evidence="1" id="KW-0732">Signal</keyword>